<keyword evidence="11" id="KW-0560">Oxidoreductase</keyword>
<feature type="transmembrane region" description="Helical" evidence="8">
    <location>
        <begin position="577"/>
        <end position="600"/>
    </location>
</feature>
<evidence type="ECO:0000256" key="8">
    <source>
        <dbReference type="SAM" id="Phobius"/>
    </source>
</evidence>
<dbReference type="GO" id="GO:0047134">
    <property type="term" value="F:protein-disulfide reductase [NAD(P)H] activity"/>
    <property type="evidence" value="ECO:0007669"/>
    <property type="project" value="UniProtKB-EC"/>
</dbReference>
<dbReference type="Pfam" id="PF13899">
    <property type="entry name" value="Thioredoxin_7"/>
    <property type="match status" value="1"/>
</dbReference>
<keyword evidence="9" id="KW-0732">Signal</keyword>
<feature type="transmembrane region" description="Helical" evidence="8">
    <location>
        <begin position="429"/>
        <end position="453"/>
    </location>
</feature>
<feature type="compositionally biased region" description="Low complexity" evidence="7">
    <location>
        <begin position="398"/>
        <end position="408"/>
    </location>
</feature>
<dbReference type="GO" id="GO:0005886">
    <property type="term" value="C:plasma membrane"/>
    <property type="evidence" value="ECO:0007669"/>
    <property type="project" value="UniProtKB-SubCell"/>
</dbReference>
<evidence type="ECO:0000256" key="6">
    <source>
        <dbReference type="ARBA" id="ARBA00023136"/>
    </source>
</evidence>
<evidence type="ECO:0000256" key="5">
    <source>
        <dbReference type="ARBA" id="ARBA00022989"/>
    </source>
</evidence>
<dbReference type="InterPro" id="IPR028250">
    <property type="entry name" value="DsbDN"/>
</dbReference>
<evidence type="ECO:0000256" key="4">
    <source>
        <dbReference type="ARBA" id="ARBA00022748"/>
    </source>
</evidence>
<feature type="transmembrane region" description="Helical" evidence="8">
    <location>
        <begin position="674"/>
        <end position="692"/>
    </location>
</feature>
<comment type="subcellular location">
    <subcellularLocation>
        <location evidence="1">Cell membrane</location>
        <topology evidence="1">Multi-pass membrane protein</topology>
    </subcellularLocation>
</comment>
<feature type="transmembrane region" description="Helical" evidence="8">
    <location>
        <begin position="545"/>
        <end position="571"/>
    </location>
</feature>
<feature type="signal peptide" evidence="9">
    <location>
        <begin position="1"/>
        <end position="25"/>
    </location>
</feature>
<gene>
    <name evidence="11" type="primary">dsbD</name>
    <name evidence="11" type="ORF">KOR42_29300</name>
</gene>
<evidence type="ECO:0000256" key="3">
    <source>
        <dbReference type="ARBA" id="ARBA00022692"/>
    </source>
</evidence>
<name>A0A5C5WZF0_9PLAN</name>
<dbReference type="Pfam" id="PF02683">
    <property type="entry name" value="DsbD_TM"/>
    <property type="match status" value="1"/>
</dbReference>
<keyword evidence="2" id="KW-1003">Cell membrane</keyword>
<keyword evidence="12" id="KW-1185">Reference proteome</keyword>
<keyword evidence="6 8" id="KW-0472">Membrane</keyword>
<dbReference type="PANTHER" id="PTHR32234:SF3">
    <property type="entry name" value="SUPPRESSION OF COPPER SENSITIVITY PROTEIN"/>
    <property type="match status" value="1"/>
</dbReference>
<evidence type="ECO:0000313" key="12">
    <source>
        <dbReference type="Proteomes" id="UP000317243"/>
    </source>
</evidence>
<comment type="caution">
    <text evidence="11">The sequence shown here is derived from an EMBL/GenBank/DDBJ whole genome shotgun (WGS) entry which is preliminary data.</text>
</comment>
<sequence precursor="true">MQRAWFAAFAVICLLFQNSATPVLGQDAFPGLFEVEQKPALQGLAPKEATVEAALRPTDKPGVVQFELTLTIPEGANSYSQSKDFAKPTVIKLSNIKGWTALDDKFAPKPKPKKQFDELFNKEVEKLVGTTVFSRRYLAPQGTDIRSARFSGTIDFLLCDAGSCTPQSEKFVAEFTAEKKSESESNVSELFAPPGEVIDAPTVQIPSVTSNEVAVDGPFKYGYEITPQRKKLGAMEGDPVRLGVQLTPADFKVGDEVTLSLQMKLLDDWHTYGLKKAETQIELPTVIKLKEVSGLKELTEFKSTPAPEPKTTEFGTSNVHADHVTFSKTFRVTNPSEVGIQGTISYQICKTSCLPPNPILFSLGTLQLPADIANARPILESAMTSTSEAESQSEGDSSEQVASSESESPLPVDDLFASETEGEIESLGLAIPLAFLGGLLLNVMPCVLPVLAIKILSLVQQAGESRLRVLSLNLSYTAGVLLVFLILAVVSTAIGWGGQFQNENYVIVMTLVVFAMGLSLLGVFELPVPGLVPSANEHSEGLVGAFNTGIIATLLATPCTGPFMGVVIAFASKQPTAVNFLIFATMGLGMASPYVLAGFFPRIVNWLPKPGMWMVRFKQFSGFVLMGTVIWLMATSLGPSYHIPVLILLLGVALLLWMVGLAPASGKAIWGKPLLTAVLVAGPVIAAGFYGMPSSEMLAEQNQEQGENNRSDVPVGIDEMPWETFSEERMVELRQQGVPMLIDFTADWCNVCKQNELWALNRTETVEFVRKHGVVPMVADFTREDPEIRKWLERFGVVSVPLTVIFPADVNEKAVAIPGPYTMDGIISRLEKAVTSSDENVNSEKVSMKSDDSAL</sequence>
<reference evidence="11 12" key="1">
    <citation type="submission" date="2019-02" db="EMBL/GenBank/DDBJ databases">
        <title>Deep-cultivation of Planctomycetes and their phenomic and genomic characterization uncovers novel biology.</title>
        <authorList>
            <person name="Wiegand S."/>
            <person name="Jogler M."/>
            <person name="Boedeker C."/>
            <person name="Pinto D."/>
            <person name="Vollmers J."/>
            <person name="Rivas-Marin E."/>
            <person name="Kohn T."/>
            <person name="Peeters S.H."/>
            <person name="Heuer A."/>
            <person name="Rast P."/>
            <person name="Oberbeckmann S."/>
            <person name="Bunk B."/>
            <person name="Jeske O."/>
            <person name="Meyerdierks A."/>
            <person name="Storesund J.E."/>
            <person name="Kallscheuer N."/>
            <person name="Luecker S."/>
            <person name="Lage O.M."/>
            <person name="Pohl T."/>
            <person name="Merkel B.J."/>
            <person name="Hornburger P."/>
            <person name="Mueller R.-W."/>
            <person name="Bruemmer F."/>
            <person name="Labrenz M."/>
            <person name="Spormann A.M."/>
            <person name="Op Den Camp H."/>
            <person name="Overmann J."/>
            <person name="Amann R."/>
            <person name="Jetten M.S.M."/>
            <person name="Mascher T."/>
            <person name="Medema M.H."/>
            <person name="Devos D.P."/>
            <person name="Kaster A.-K."/>
            <person name="Ovreas L."/>
            <person name="Rohde M."/>
            <person name="Galperin M.Y."/>
            <person name="Jogler C."/>
        </authorList>
    </citation>
    <scope>NUCLEOTIDE SEQUENCE [LARGE SCALE GENOMIC DNA]</scope>
    <source>
        <strain evidence="11 12">KOR42</strain>
    </source>
</reference>
<dbReference type="Gene3D" id="3.40.30.10">
    <property type="entry name" value="Glutaredoxin"/>
    <property type="match status" value="1"/>
</dbReference>
<evidence type="ECO:0000256" key="9">
    <source>
        <dbReference type="SAM" id="SignalP"/>
    </source>
</evidence>
<feature type="transmembrane region" description="Helical" evidence="8">
    <location>
        <begin position="504"/>
        <end position="524"/>
    </location>
</feature>
<dbReference type="Proteomes" id="UP000317243">
    <property type="component" value="Unassembled WGS sequence"/>
</dbReference>
<accession>A0A5C5WZF0</accession>
<evidence type="ECO:0000313" key="11">
    <source>
        <dbReference type="EMBL" id="TWT55302.1"/>
    </source>
</evidence>
<feature type="domain" description="Thioredoxin" evidence="10">
    <location>
        <begin position="688"/>
        <end position="835"/>
    </location>
</feature>
<evidence type="ECO:0000259" key="10">
    <source>
        <dbReference type="PROSITE" id="PS51352"/>
    </source>
</evidence>
<dbReference type="RefSeq" id="WP_197441173.1">
    <property type="nucleotide sequence ID" value="NZ_SIHI01000005.1"/>
</dbReference>
<keyword evidence="5 8" id="KW-1133">Transmembrane helix</keyword>
<organism evidence="11 12">
    <name type="scientific">Thalassoglobus neptunius</name>
    <dbReference type="NCBI Taxonomy" id="1938619"/>
    <lineage>
        <taxon>Bacteria</taxon>
        <taxon>Pseudomonadati</taxon>
        <taxon>Planctomycetota</taxon>
        <taxon>Planctomycetia</taxon>
        <taxon>Planctomycetales</taxon>
        <taxon>Planctomycetaceae</taxon>
        <taxon>Thalassoglobus</taxon>
    </lineage>
</organism>
<keyword evidence="3 8" id="KW-0812">Transmembrane</keyword>
<evidence type="ECO:0000256" key="7">
    <source>
        <dbReference type="SAM" id="MobiDB-lite"/>
    </source>
</evidence>
<dbReference type="EMBL" id="SIHI01000005">
    <property type="protein sequence ID" value="TWT55302.1"/>
    <property type="molecule type" value="Genomic_DNA"/>
</dbReference>
<dbReference type="AlphaFoldDB" id="A0A5C5WZF0"/>
<dbReference type="Pfam" id="PF11412">
    <property type="entry name" value="DsbD_N"/>
    <property type="match status" value="1"/>
</dbReference>
<feature type="chain" id="PRO_5023040706" evidence="9">
    <location>
        <begin position="26"/>
        <end position="855"/>
    </location>
</feature>
<dbReference type="GO" id="GO:0045454">
    <property type="term" value="P:cell redox homeostasis"/>
    <property type="evidence" value="ECO:0007669"/>
    <property type="project" value="TreeGrafter"/>
</dbReference>
<feature type="transmembrane region" description="Helical" evidence="8">
    <location>
        <begin position="474"/>
        <end position="498"/>
    </location>
</feature>
<dbReference type="PANTHER" id="PTHR32234">
    <property type="entry name" value="THIOL:DISULFIDE INTERCHANGE PROTEIN DSBD"/>
    <property type="match status" value="1"/>
</dbReference>
<dbReference type="SUPFAM" id="SSF52833">
    <property type="entry name" value="Thioredoxin-like"/>
    <property type="match status" value="1"/>
</dbReference>
<feature type="transmembrane region" description="Helical" evidence="8">
    <location>
        <begin position="620"/>
        <end position="637"/>
    </location>
</feature>
<evidence type="ECO:0000256" key="1">
    <source>
        <dbReference type="ARBA" id="ARBA00004651"/>
    </source>
</evidence>
<protein>
    <submittedName>
        <fullName evidence="11">Thiol:disulfide interchange protein DsbD</fullName>
        <ecNumber evidence="11">1.8.1.8</ecNumber>
    </submittedName>
</protein>
<dbReference type="InterPro" id="IPR013766">
    <property type="entry name" value="Thioredoxin_domain"/>
</dbReference>
<feature type="region of interest" description="Disordered" evidence="7">
    <location>
        <begin position="382"/>
        <end position="412"/>
    </location>
</feature>
<keyword evidence="4" id="KW-0201">Cytochrome c-type biogenesis</keyword>
<dbReference type="GO" id="GO:0017004">
    <property type="term" value="P:cytochrome complex assembly"/>
    <property type="evidence" value="ECO:0007669"/>
    <property type="project" value="UniProtKB-KW"/>
</dbReference>
<evidence type="ECO:0000256" key="2">
    <source>
        <dbReference type="ARBA" id="ARBA00022475"/>
    </source>
</evidence>
<proteinExistence type="predicted"/>
<feature type="transmembrane region" description="Helical" evidence="8">
    <location>
        <begin position="643"/>
        <end position="662"/>
    </location>
</feature>
<dbReference type="EC" id="1.8.1.8" evidence="11"/>
<dbReference type="InterPro" id="IPR003834">
    <property type="entry name" value="Cyt_c_assmbl_TM_dom"/>
</dbReference>
<dbReference type="InterPro" id="IPR036249">
    <property type="entry name" value="Thioredoxin-like_sf"/>
</dbReference>
<dbReference type="PROSITE" id="PS51352">
    <property type="entry name" value="THIOREDOXIN_2"/>
    <property type="match status" value="1"/>
</dbReference>